<evidence type="ECO:0000256" key="2">
    <source>
        <dbReference type="ARBA" id="ARBA00022692"/>
    </source>
</evidence>
<proteinExistence type="predicted"/>
<evidence type="ECO:0000256" key="3">
    <source>
        <dbReference type="ARBA" id="ARBA00022989"/>
    </source>
</evidence>
<dbReference type="GO" id="GO:0016020">
    <property type="term" value="C:membrane"/>
    <property type="evidence" value="ECO:0007669"/>
    <property type="project" value="UniProtKB-SubCell"/>
</dbReference>
<evidence type="ECO:0000256" key="5">
    <source>
        <dbReference type="SAM" id="Phobius"/>
    </source>
</evidence>
<gene>
    <name evidence="6" type="ORF">EGW08_015268</name>
</gene>
<dbReference type="STRING" id="188477.A0A433T621"/>
<name>A0A433T621_ELYCH</name>
<dbReference type="InterPro" id="IPR002293">
    <property type="entry name" value="AA/rel_permease1"/>
</dbReference>
<dbReference type="Gene3D" id="1.20.1740.10">
    <property type="entry name" value="Amino acid/polyamine transporter I"/>
    <property type="match status" value="1"/>
</dbReference>
<feature type="transmembrane region" description="Helical" evidence="5">
    <location>
        <begin position="199"/>
        <end position="218"/>
    </location>
</feature>
<dbReference type="AlphaFoldDB" id="A0A433T621"/>
<feature type="transmembrane region" description="Helical" evidence="5">
    <location>
        <begin position="167"/>
        <end position="187"/>
    </location>
</feature>
<dbReference type="GO" id="GO:0015179">
    <property type="term" value="F:L-amino acid transmembrane transporter activity"/>
    <property type="evidence" value="ECO:0007669"/>
    <property type="project" value="TreeGrafter"/>
</dbReference>
<feature type="transmembrane region" description="Helical" evidence="5">
    <location>
        <begin position="238"/>
        <end position="265"/>
    </location>
</feature>
<dbReference type="InterPro" id="IPR050598">
    <property type="entry name" value="AminoAcid_Transporter"/>
</dbReference>
<dbReference type="PANTHER" id="PTHR11785:SF528">
    <property type="entry name" value="AMINO ACID TRANSPORTER PROTEIN JHI-21"/>
    <property type="match status" value="1"/>
</dbReference>
<dbReference type="OrthoDB" id="5982228at2759"/>
<comment type="subcellular location">
    <subcellularLocation>
        <location evidence="1">Membrane</location>
        <topology evidence="1">Multi-pass membrane protein</topology>
    </subcellularLocation>
</comment>
<feature type="transmembrane region" description="Helical" evidence="5">
    <location>
        <begin position="45"/>
        <end position="65"/>
    </location>
</feature>
<dbReference type="Proteomes" id="UP000271974">
    <property type="component" value="Unassembled WGS sequence"/>
</dbReference>
<organism evidence="6 7">
    <name type="scientific">Elysia chlorotica</name>
    <name type="common">Eastern emerald elysia</name>
    <name type="synonym">Sea slug</name>
    <dbReference type="NCBI Taxonomy" id="188477"/>
    <lineage>
        <taxon>Eukaryota</taxon>
        <taxon>Metazoa</taxon>
        <taxon>Spiralia</taxon>
        <taxon>Lophotrochozoa</taxon>
        <taxon>Mollusca</taxon>
        <taxon>Gastropoda</taxon>
        <taxon>Heterobranchia</taxon>
        <taxon>Euthyneura</taxon>
        <taxon>Panpulmonata</taxon>
        <taxon>Sacoglossa</taxon>
        <taxon>Placobranchoidea</taxon>
        <taxon>Plakobranchidae</taxon>
        <taxon>Elysia</taxon>
    </lineage>
</organism>
<dbReference type="Pfam" id="PF13520">
    <property type="entry name" value="AA_permease_2"/>
    <property type="match status" value="1"/>
</dbReference>
<evidence type="ECO:0008006" key="8">
    <source>
        <dbReference type="Google" id="ProtNLM"/>
    </source>
</evidence>
<evidence type="ECO:0000313" key="7">
    <source>
        <dbReference type="Proteomes" id="UP000271974"/>
    </source>
</evidence>
<sequence length="300" mass="32690">MTTNIQKNNGSLNQNIQECVADSATCAQIEVQQTKLQRSLSLSNVVALLLSTTGHVAIFITPSIILRLAGSLSSCMILLCLGSLGVYTMALCFTEMATTFQKAGGPYLYVTESLGKLPGFLIAYGYIALISGPFLAFISQTAALYIITAFVIDADCDSGEYKVATKILAGWILLTLTFLNCSFFKVVVKVQSFLTLMRLVAIGIIIISGLHFTLTNSVDNFDTPFKGTHFHPGSLSLAFIYITFSLGGCWKTCILLTNLLLVMVLKQVHVLTVFRIGQITTLTQELRVHDMTKVAILSKF</sequence>
<keyword evidence="4 5" id="KW-0472">Membrane</keyword>
<keyword evidence="3 5" id="KW-1133">Transmembrane helix</keyword>
<accession>A0A433T621</accession>
<feature type="transmembrane region" description="Helical" evidence="5">
    <location>
        <begin position="71"/>
        <end position="93"/>
    </location>
</feature>
<evidence type="ECO:0000256" key="1">
    <source>
        <dbReference type="ARBA" id="ARBA00004141"/>
    </source>
</evidence>
<feature type="transmembrane region" description="Helical" evidence="5">
    <location>
        <begin position="121"/>
        <end position="147"/>
    </location>
</feature>
<dbReference type="PANTHER" id="PTHR11785">
    <property type="entry name" value="AMINO ACID TRANSPORTER"/>
    <property type="match status" value="1"/>
</dbReference>
<reference evidence="6 7" key="1">
    <citation type="submission" date="2019-01" db="EMBL/GenBank/DDBJ databases">
        <title>A draft genome assembly of the solar-powered sea slug Elysia chlorotica.</title>
        <authorList>
            <person name="Cai H."/>
            <person name="Li Q."/>
            <person name="Fang X."/>
            <person name="Li J."/>
            <person name="Curtis N.E."/>
            <person name="Altenburger A."/>
            <person name="Shibata T."/>
            <person name="Feng M."/>
            <person name="Maeda T."/>
            <person name="Schwartz J.A."/>
            <person name="Shigenobu S."/>
            <person name="Lundholm N."/>
            <person name="Nishiyama T."/>
            <person name="Yang H."/>
            <person name="Hasebe M."/>
            <person name="Li S."/>
            <person name="Pierce S.K."/>
            <person name="Wang J."/>
        </authorList>
    </citation>
    <scope>NUCLEOTIDE SEQUENCE [LARGE SCALE GENOMIC DNA]</scope>
    <source>
        <strain evidence="6">EC2010</strain>
        <tissue evidence="6">Whole organism of an adult</tissue>
    </source>
</reference>
<comment type="caution">
    <text evidence="6">The sequence shown here is derived from an EMBL/GenBank/DDBJ whole genome shotgun (WGS) entry which is preliminary data.</text>
</comment>
<dbReference type="EMBL" id="RQTK01000620">
    <property type="protein sequence ID" value="RUS76981.1"/>
    <property type="molecule type" value="Genomic_DNA"/>
</dbReference>
<evidence type="ECO:0000256" key="4">
    <source>
        <dbReference type="ARBA" id="ARBA00023136"/>
    </source>
</evidence>
<keyword evidence="7" id="KW-1185">Reference proteome</keyword>
<protein>
    <recommendedName>
        <fullName evidence="8">Amino acid permease/ SLC12A domain-containing protein</fullName>
    </recommendedName>
</protein>
<evidence type="ECO:0000313" key="6">
    <source>
        <dbReference type="EMBL" id="RUS76981.1"/>
    </source>
</evidence>
<keyword evidence="2 5" id="KW-0812">Transmembrane</keyword>